<dbReference type="KEGG" id="orm:HTY61_09925"/>
<feature type="chain" id="PRO_5026986746" description="Type VI secretion system-associated protein TagO" evidence="1">
    <location>
        <begin position="21"/>
        <end position="207"/>
    </location>
</feature>
<gene>
    <name evidence="2" type="ORF">HTY61_09925</name>
</gene>
<dbReference type="InterPro" id="IPR017738">
    <property type="entry name" value="T6SS-assoc_VCA0118"/>
</dbReference>
<accession>A0A6N1VCZ7</accession>
<keyword evidence="3" id="KW-1185">Reference proteome</keyword>
<dbReference type="EMBL" id="CP054836">
    <property type="protein sequence ID" value="QKV18744.1"/>
    <property type="molecule type" value="Genomic_DNA"/>
</dbReference>
<organism evidence="2 3">
    <name type="scientific">Oricola thermophila</name>
    <dbReference type="NCBI Taxonomy" id="2742145"/>
    <lineage>
        <taxon>Bacteria</taxon>
        <taxon>Pseudomonadati</taxon>
        <taxon>Pseudomonadota</taxon>
        <taxon>Alphaproteobacteria</taxon>
        <taxon>Hyphomicrobiales</taxon>
        <taxon>Ahrensiaceae</taxon>
        <taxon>Oricola</taxon>
    </lineage>
</organism>
<evidence type="ECO:0000313" key="2">
    <source>
        <dbReference type="EMBL" id="QKV18744.1"/>
    </source>
</evidence>
<evidence type="ECO:0000256" key="1">
    <source>
        <dbReference type="SAM" id="SignalP"/>
    </source>
</evidence>
<proteinExistence type="predicted"/>
<dbReference type="AlphaFoldDB" id="A0A6N1VCZ7"/>
<protein>
    <recommendedName>
        <fullName evidence="4">Type VI secretion system-associated protein TagO</fullName>
    </recommendedName>
</protein>
<dbReference type="RefSeq" id="WP_175276637.1">
    <property type="nucleotide sequence ID" value="NZ_CP054836.1"/>
</dbReference>
<sequence length="207" mass="22886">MRVSVTIAALLLAAGSPATAAEPLRAQLEACAGENSDLDRLACYDRLSGRTPKTSVSRRGNWQVEERISKLTDDRNVFLTTFSREAVDCGRFTREPIQLHIRCMENTTALFFATHCHMTSSRYNDYGDIEYRLDRDPAGVVSAAESTDSSSLGLWSGARSIPFIKGMFGKSELVVRMTPYGESPFMATFDISGLEEQIAPLREACGW</sequence>
<keyword evidence="1" id="KW-0732">Signal</keyword>
<feature type="signal peptide" evidence="1">
    <location>
        <begin position="1"/>
        <end position="20"/>
    </location>
</feature>
<name>A0A6N1VCZ7_9HYPH</name>
<dbReference type="Pfam" id="PF11319">
    <property type="entry name" value="VasI"/>
    <property type="match status" value="1"/>
</dbReference>
<reference evidence="2 3" key="1">
    <citation type="submission" date="2020-06" db="EMBL/GenBank/DDBJ databases">
        <title>Oricola thermophila sp. nov. isolated from a tidal sediments.</title>
        <authorList>
            <person name="Kwon K.K."/>
            <person name="Yang S.-H."/>
            <person name="Park M.-J."/>
        </authorList>
    </citation>
    <scope>NUCLEOTIDE SEQUENCE [LARGE SCALE GENOMIC DNA]</scope>
    <source>
        <strain evidence="2 3">MEBiC13590</strain>
    </source>
</reference>
<evidence type="ECO:0008006" key="4">
    <source>
        <dbReference type="Google" id="ProtNLM"/>
    </source>
</evidence>
<dbReference type="Proteomes" id="UP000509367">
    <property type="component" value="Chromosome"/>
</dbReference>
<evidence type="ECO:0000313" key="3">
    <source>
        <dbReference type="Proteomes" id="UP000509367"/>
    </source>
</evidence>